<evidence type="ECO:0000256" key="2">
    <source>
        <dbReference type="ARBA" id="ARBA00022747"/>
    </source>
</evidence>
<dbReference type="PANTHER" id="PTHR30408">
    <property type="entry name" value="TYPE-1 RESTRICTION ENZYME ECOKI SPECIFICITY PROTEIN"/>
    <property type="match status" value="1"/>
</dbReference>
<evidence type="ECO:0000256" key="1">
    <source>
        <dbReference type="ARBA" id="ARBA00010923"/>
    </source>
</evidence>
<dbReference type="STRING" id="80876.SAMN05421779_10673"/>
<proteinExistence type="inferred from homology"/>
<reference evidence="5 6" key="1">
    <citation type="submission" date="2017-01" db="EMBL/GenBank/DDBJ databases">
        <authorList>
            <person name="Mah S.A."/>
            <person name="Swanson W.J."/>
            <person name="Moy G.W."/>
            <person name="Vacquier V.D."/>
        </authorList>
    </citation>
    <scope>NUCLEOTIDE SEQUENCE [LARGE SCALE GENOMIC DNA]</scope>
    <source>
        <strain evidence="5 6">DSM 11589</strain>
    </source>
</reference>
<evidence type="ECO:0000313" key="5">
    <source>
        <dbReference type="EMBL" id="SIT05763.1"/>
    </source>
</evidence>
<dbReference type="AlphaFoldDB" id="A0A1N7P579"/>
<sequence length="378" mass="42571">MTCLRPLACAADFINGYAFKPSDWCDVGRPIIRIQNLTDGSKKFNRTLLEIPSKYIVKRGDLLVSWSATLGVFQWGGEDGLVNQHIFKVVPKSGVDLNYLRYAIDSSLHQMERYTHGSTMKHINRQEFLETLVWLPPLDEQRRIAAILDKADAIRRKRQQALALADDFLRSAFLEMFGDPVTNPKGWELDTLGNHLDYLTSGSRGWATYYSDDGSDTFIRIGNVGHNQLLLDDIQMIHAPDNAEARRTKVKAGDVLLSITADLGRTAVIPADFGSAYINQHLAIIRPRGFESLFLSQFLASRGGQTQFQQLDRSGVKSGLNFDDIRSLKIPLVPMSQQRRFTDLWRRVKSASDNFSLSGRTADTLFASLSQRAFRGEL</sequence>
<dbReference type="Pfam" id="PF01420">
    <property type="entry name" value="Methylase_S"/>
    <property type="match status" value="2"/>
</dbReference>
<dbReference type="InterPro" id="IPR000055">
    <property type="entry name" value="Restrct_endonuc_typeI_TRD"/>
</dbReference>
<evidence type="ECO:0000256" key="3">
    <source>
        <dbReference type="ARBA" id="ARBA00023125"/>
    </source>
</evidence>
<name>A0A1N7P579_9PROT</name>
<organism evidence="5 6">
    <name type="scientific">Insolitispirillum peregrinum</name>
    <dbReference type="NCBI Taxonomy" id="80876"/>
    <lineage>
        <taxon>Bacteria</taxon>
        <taxon>Pseudomonadati</taxon>
        <taxon>Pseudomonadota</taxon>
        <taxon>Alphaproteobacteria</taxon>
        <taxon>Rhodospirillales</taxon>
        <taxon>Novispirillaceae</taxon>
        <taxon>Insolitispirillum</taxon>
    </lineage>
</organism>
<dbReference type="RefSeq" id="WP_076401399.1">
    <property type="nucleotide sequence ID" value="NZ_FTOA01000006.1"/>
</dbReference>
<accession>A0A1N7P579</accession>
<dbReference type="EMBL" id="FTOA01000006">
    <property type="protein sequence ID" value="SIT05763.1"/>
    <property type="molecule type" value="Genomic_DNA"/>
</dbReference>
<dbReference type="OrthoDB" id="164285at2"/>
<dbReference type="Gene3D" id="3.90.220.20">
    <property type="entry name" value="DNA methylase specificity domains"/>
    <property type="match status" value="2"/>
</dbReference>
<dbReference type="InterPro" id="IPR052021">
    <property type="entry name" value="Type-I_RS_S_subunit"/>
</dbReference>
<dbReference type="PANTHER" id="PTHR30408:SF12">
    <property type="entry name" value="TYPE I RESTRICTION ENZYME MJAVIII SPECIFICITY SUBUNIT"/>
    <property type="match status" value="1"/>
</dbReference>
<keyword evidence="2" id="KW-0680">Restriction system</keyword>
<protein>
    <submittedName>
        <fullName evidence="5">Type I restriction enzyme, S subunit</fullName>
    </submittedName>
</protein>
<dbReference type="Proteomes" id="UP000185678">
    <property type="component" value="Unassembled WGS sequence"/>
</dbReference>
<gene>
    <name evidence="5" type="ORF">SAMN05421779_10673</name>
</gene>
<keyword evidence="6" id="KW-1185">Reference proteome</keyword>
<evidence type="ECO:0000313" key="6">
    <source>
        <dbReference type="Proteomes" id="UP000185678"/>
    </source>
</evidence>
<feature type="domain" description="Type I restriction modification DNA specificity" evidence="4">
    <location>
        <begin position="14"/>
        <end position="161"/>
    </location>
</feature>
<dbReference type="InterPro" id="IPR044946">
    <property type="entry name" value="Restrct_endonuc_typeI_TRD_sf"/>
</dbReference>
<dbReference type="CDD" id="cd17254">
    <property type="entry name" value="RMtype1_S_FclI-TRD1-CR1_like"/>
    <property type="match status" value="1"/>
</dbReference>
<dbReference type="SUPFAM" id="SSF116734">
    <property type="entry name" value="DNA methylase specificity domain"/>
    <property type="match status" value="2"/>
</dbReference>
<feature type="domain" description="Type I restriction modification DNA specificity" evidence="4">
    <location>
        <begin position="212"/>
        <end position="340"/>
    </location>
</feature>
<dbReference type="GO" id="GO:0009307">
    <property type="term" value="P:DNA restriction-modification system"/>
    <property type="evidence" value="ECO:0007669"/>
    <property type="project" value="UniProtKB-KW"/>
</dbReference>
<dbReference type="GO" id="GO:0003677">
    <property type="term" value="F:DNA binding"/>
    <property type="evidence" value="ECO:0007669"/>
    <property type="project" value="UniProtKB-KW"/>
</dbReference>
<comment type="similarity">
    <text evidence="1">Belongs to the type-I restriction system S methylase family.</text>
</comment>
<keyword evidence="3" id="KW-0238">DNA-binding</keyword>
<evidence type="ECO:0000259" key="4">
    <source>
        <dbReference type="Pfam" id="PF01420"/>
    </source>
</evidence>